<sequence length="100" mass="11395">MNDSASQASSPAGTDEIDSERNREWHLQAAELAEESGKKYEAAADARKHFRLGFIGYLQLEEYREHIAAEKTLNEKAKETYLAAQEHKDEVARMYNSFSN</sequence>
<evidence type="ECO:0000313" key="3">
    <source>
        <dbReference type="Proteomes" id="UP000094569"/>
    </source>
</evidence>
<protein>
    <submittedName>
        <fullName evidence="2">Uncharacterized protein</fullName>
    </submittedName>
</protein>
<reference evidence="2 3" key="1">
    <citation type="journal article" date="2016" name="BMC Genomics">
        <title>Comparative genomic and transcriptomic analyses of the Fuzhuan brick tea-fermentation fungus Aspergillus cristatus.</title>
        <authorList>
            <person name="Ge Y."/>
            <person name="Wang Y."/>
            <person name="Liu Y."/>
            <person name="Tan Y."/>
            <person name="Ren X."/>
            <person name="Zhang X."/>
            <person name="Hyde K.D."/>
            <person name="Liu Y."/>
            <person name="Liu Z."/>
        </authorList>
    </citation>
    <scope>NUCLEOTIDE SEQUENCE [LARGE SCALE GENOMIC DNA]</scope>
    <source>
        <strain evidence="2 3">GZAAS20.1005</strain>
    </source>
</reference>
<feature type="compositionally biased region" description="Polar residues" evidence="1">
    <location>
        <begin position="1"/>
        <end position="12"/>
    </location>
</feature>
<evidence type="ECO:0000256" key="1">
    <source>
        <dbReference type="SAM" id="MobiDB-lite"/>
    </source>
</evidence>
<gene>
    <name evidence="2" type="ORF">SI65_07311</name>
</gene>
<comment type="caution">
    <text evidence="2">The sequence shown here is derived from an EMBL/GenBank/DDBJ whole genome shotgun (WGS) entry which is preliminary data.</text>
</comment>
<name>A0A1E3BB58_ASPCR</name>
<evidence type="ECO:0000313" key="2">
    <source>
        <dbReference type="EMBL" id="ODM17636.1"/>
    </source>
</evidence>
<proteinExistence type="predicted"/>
<organism evidence="2 3">
    <name type="scientific">Aspergillus cristatus</name>
    <name type="common">Chinese Fuzhuan brick tea-fermentation fungus</name>
    <name type="synonym">Eurotium cristatum</name>
    <dbReference type="NCBI Taxonomy" id="573508"/>
    <lineage>
        <taxon>Eukaryota</taxon>
        <taxon>Fungi</taxon>
        <taxon>Dikarya</taxon>
        <taxon>Ascomycota</taxon>
        <taxon>Pezizomycotina</taxon>
        <taxon>Eurotiomycetes</taxon>
        <taxon>Eurotiomycetidae</taxon>
        <taxon>Eurotiales</taxon>
        <taxon>Aspergillaceae</taxon>
        <taxon>Aspergillus</taxon>
        <taxon>Aspergillus subgen. Aspergillus</taxon>
    </lineage>
</organism>
<feature type="region of interest" description="Disordered" evidence="1">
    <location>
        <begin position="1"/>
        <end position="23"/>
    </location>
</feature>
<keyword evidence="3" id="KW-1185">Reference proteome</keyword>
<dbReference type="AlphaFoldDB" id="A0A1E3BB58"/>
<dbReference type="Proteomes" id="UP000094569">
    <property type="component" value="Unassembled WGS sequence"/>
</dbReference>
<dbReference type="VEuPathDB" id="FungiDB:SI65_07311"/>
<dbReference type="EMBL" id="JXNT01000008">
    <property type="protein sequence ID" value="ODM17636.1"/>
    <property type="molecule type" value="Genomic_DNA"/>
</dbReference>
<accession>A0A1E3BB58</accession>